<evidence type="ECO:0000256" key="1">
    <source>
        <dbReference type="ARBA" id="ARBA00022801"/>
    </source>
</evidence>
<dbReference type="Pfam" id="PF04389">
    <property type="entry name" value="Peptidase_M28"/>
    <property type="match status" value="1"/>
</dbReference>
<accession>A0A383CY50</accession>
<dbReference type="AlphaFoldDB" id="A0A383CY50"/>
<protein>
    <recommendedName>
        <fullName evidence="2">Peptidase M28 domain-containing protein</fullName>
    </recommendedName>
</protein>
<dbReference type="InterPro" id="IPR010158">
    <property type="entry name" value="Amidase_Cbmase"/>
</dbReference>
<gene>
    <name evidence="3" type="ORF">METZ01_LOCUS489817</name>
</gene>
<proteinExistence type="predicted"/>
<reference evidence="3" key="1">
    <citation type="submission" date="2018-05" db="EMBL/GenBank/DDBJ databases">
        <authorList>
            <person name="Lanie J.A."/>
            <person name="Ng W.-L."/>
            <person name="Kazmierczak K.M."/>
            <person name="Andrzejewski T.M."/>
            <person name="Davidsen T.M."/>
            <person name="Wayne K.J."/>
            <person name="Tettelin H."/>
            <person name="Glass J.I."/>
            <person name="Rusch D."/>
            <person name="Podicherti R."/>
            <person name="Tsui H.-C.T."/>
            <person name="Winkler M.E."/>
        </authorList>
    </citation>
    <scope>NUCLEOTIDE SEQUENCE</scope>
</reference>
<evidence type="ECO:0000313" key="3">
    <source>
        <dbReference type="EMBL" id="SVE36963.1"/>
    </source>
</evidence>
<dbReference type="SUPFAM" id="SSF53187">
    <property type="entry name" value="Zn-dependent exopeptidases"/>
    <property type="match status" value="1"/>
</dbReference>
<dbReference type="PANTHER" id="PTHR32494:SF5">
    <property type="entry name" value="ALLANTOATE AMIDOHYDROLASE"/>
    <property type="match status" value="1"/>
</dbReference>
<organism evidence="3">
    <name type="scientific">marine metagenome</name>
    <dbReference type="NCBI Taxonomy" id="408172"/>
    <lineage>
        <taxon>unclassified sequences</taxon>
        <taxon>metagenomes</taxon>
        <taxon>ecological metagenomes</taxon>
    </lineage>
</organism>
<dbReference type="InterPro" id="IPR007484">
    <property type="entry name" value="Peptidase_M28"/>
</dbReference>
<name>A0A383CY50_9ZZZZ</name>
<sequence length="177" mass="18620">MAQIGAIAGTQGNSRLALTEEDGQARDLVISWMRELEMEVTVDGIGNVVGLWNGTNTTESLQPVMTGSHIDTVRSGGRFDGNLGVLAGLEVVQTIAEHGHSTEHPIAVGFFTGEEGARFAPDMLGSLVYVGGLDIETALNSIGIDGKKLGDELKRIGYCGTATCPGIVPKAFIELHI</sequence>
<dbReference type="EMBL" id="UINC01212574">
    <property type="protein sequence ID" value="SVE36963.1"/>
    <property type="molecule type" value="Genomic_DNA"/>
</dbReference>
<dbReference type="GO" id="GO:0016813">
    <property type="term" value="F:hydrolase activity, acting on carbon-nitrogen (but not peptide) bonds, in linear amidines"/>
    <property type="evidence" value="ECO:0007669"/>
    <property type="project" value="InterPro"/>
</dbReference>
<dbReference type="Gene3D" id="3.40.630.10">
    <property type="entry name" value="Zn peptidases"/>
    <property type="match status" value="1"/>
</dbReference>
<keyword evidence="1" id="KW-0378">Hydrolase</keyword>
<dbReference type="PANTHER" id="PTHR32494">
    <property type="entry name" value="ALLANTOATE DEIMINASE-RELATED"/>
    <property type="match status" value="1"/>
</dbReference>
<feature type="non-terminal residue" evidence="3">
    <location>
        <position position="177"/>
    </location>
</feature>
<feature type="domain" description="Peptidase M28" evidence="2">
    <location>
        <begin position="47"/>
        <end position="130"/>
    </location>
</feature>
<evidence type="ECO:0000259" key="2">
    <source>
        <dbReference type="Pfam" id="PF04389"/>
    </source>
</evidence>